<name>A0A3N4ID50_ASCIM</name>
<feature type="compositionally biased region" description="Polar residues" evidence="1">
    <location>
        <begin position="454"/>
        <end position="469"/>
    </location>
</feature>
<dbReference type="SUPFAM" id="SSF54427">
    <property type="entry name" value="NTF2-like"/>
    <property type="match status" value="1"/>
</dbReference>
<evidence type="ECO:0000313" key="2">
    <source>
        <dbReference type="EMBL" id="RPA82618.1"/>
    </source>
</evidence>
<feature type="region of interest" description="Disordered" evidence="1">
    <location>
        <begin position="503"/>
        <end position="549"/>
    </location>
</feature>
<feature type="compositionally biased region" description="Basic residues" evidence="1">
    <location>
        <begin position="220"/>
        <end position="234"/>
    </location>
</feature>
<proteinExistence type="predicted"/>
<dbReference type="Gene3D" id="3.10.450.50">
    <property type="match status" value="1"/>
</dbReference>
<feature type="compositionally biased region" description="Basic and acidic residues" evidence="1">
    <location>
        <begin position="369"/>
        <end position="379"/>
    </location>
</feature>
<dbReference type="OrthoDB" id="1162399at2759"/>
<evidence type="ECO:0000256" key="1">
    <source>
        <dbReference type="SAM" id="MobiDB-lite"/>
    </source>
</evidence>
<evidence type="ECO:0008006" key="4">
    <source>
        <dbReference type="Google" id="ProtNLM"/>
    </source>
</evidence>
<dbReference type="AlphaFoldDB" id="A0A3N4ID50"/>
<dbReference type="EMBL" id="ML119670">
    <property type="protein sequence ID" value="RPA82618.1"/>
    <property type="molecule type" value="Genomic_DNA"/>
</dbReference>
<dbReference type="InterPro" id="IPR032710">
    <property type="entry name" value="NTF2-like_dom_sf"/>
</dbReference>
<gene>
    <name evidence="2" type="ORF">BJ508DRAFT_86508</name>
</gene>
<reference evidence="2 3" key="1">
    <citation type="journal article" date="2018" name="Nat. Ecol. Evol.">
        <title>Pezizomycetes genomes reveal the molecular basis of ectomycorrhizal truffle lifestyle.</title>
        <authorList>
            <person name="Murat C."/>
            <person name="Payen T."/>
            <person name="Noel B."/>
            <person name="Kuo A."/>
            <person name="Morin E."/>
            <person name="Chen J."/>
            <person name="Kohler A."/>
            <person name="Krizsan K."/>
            <person name="Balestrini R."/>
            <person name="Da Silva C."/>
            <person name="Montanini B."/>
            <person name="Hainaut M."/>
            <person name="Levati E."/>
            <person name="Barry K.W."/>
            <person name="Belfiori B."/>
            <person name="Cichocki N."/>
            <person name="Clum A."/>
            <person name="Dockter R.B."/>
            <person name="Fauchery L."/>
            <person name="Guy J."/>
            <person name="Iotti M."/>
            <person name="Le Tacon F."/>
            <person name="Lindquist E.A."/>
            <person name="Lipzen A."/>
            <person name="Malagnac F."/>
            <person name="Mello A."/>
            <person name="Molinier V."/>
            <person name="Miyauchi S."/>
            <person name="Poulain J."/>
            <person name="Riccioni C."/>
            <person name="Rubini A."/>
            <person name="Sitrit Y."/>
            <person name="Splivallo R."/>
            <person name="Traeger S."/>
            <person name="Wang M."/>
            <person name="Zifcakova L."/>
            <person name="Wipf D."/>
            <person name="Zambonelli A."/>
            <person name="Paolocci F."/>
            <person name="Nowrousian M."/>
            <person name="Ottonello S."/>
            <person name="Baldrian P."/>
            <person name="Spatafora J.W."/>
            <person name="Henrissat B."/>
            <person name="Nagy L.G."/>
            <person name="Aury J.M."/>
            <person name="Wincker P."/>
            <person name="Grigoriev I.V."/>
            <person name="Bonfante P."/>
            <person name="Martin F.M."/>
        </authorList>
    </citation>
    <scope>NUCLEOTIDE SEQUENCE [LARGE SCALE GENOMIC DNA]</scope>
    <source>
        <strain evidence="2 3">RN42</strain>
    </source>
</reference>
<keyword evidence="3" id="KW-1185">Reference proteome</keyword>
<evidence type="ECO:0000313" key="3">
    <source>
        <dbReference type="Proteomes" id="UP000275078"/>
    </source>
</evidence>
<dbReference type="Proteomes" id="UP000275078">
    <property type="component" value="Unassembled WGS sequence"/>
</dbReference>
<sequence>MATLLQKYQSFLARPVAGHLAEDASMIYTTTADLIQGADTIIKHFSKNNQLFSKRSDKQISVVETQDTLVYETDTSIEFRTGGGSFLPGLDDNFLSDQTVNFVLIHIVEFRNGAVQQVRLYWDQSTLLKQLGIIGRTGKNWPIKEGSDQVKIVTRAIKQLPERTGGSSQPAPATTRVTRSSSKASEQGEAPSTPRRAGARENLDLFSPVKDAEEDDGPRHRPAVVKPRTAHKPPSRGLGEIIGSEDDSTAPPQVDYTPKAKSKYGQPQQFQFGDDDDVPATPQRPYISRQKFANEHSDFLFAEENDDQNVASFKPKAAPKHQQKWDSTDMQTPEKAPIKERPSDERHFHFSDNEDDLDSPVKRPKKIVPRKDAEPHFELTDESPAPSRTARNVQQSQASGSVARGKHNSHFEFMDESPEQLGDKTNRPTAGRTAHPKGRYANDSNFLLADDSPIQEQQKRSYASNTQSRAAMANRNASWGIYDESPTPAKKADVIVNENAKAHGKHFEFSDESPAATAQEKRDTQQRARQGTANANNRMKQTGGDFWDF</sequence>
<protein>
    <recommendedName>
        <fullName evidence="4">NTF2 domain-containing protein</fullName>
    </recommendedName>
</protein>
<accession>A0A3N4ID50</accession>
<feature type="region of interest" description="Disordered" evidence="1">
    <location>
        <begin position="159"/>
        <end position="472"/>
    </location>
</feature>
<dbReference type="STRING" id="1160509.A0A3N4ID50"/>
<feature type="compositionally biased region" description="Polar residues" evidence="1">
    <location>
        <begin position="165"/>
        <end position="185"/>
    </location>
</feature>
<feature type="compositionally biased region" description="Basic and acidic residues" evidence="1">
    <location>
        <begin position="336"/>
        <end position="352"/>
    </location>
</feature>
<feature type="compositionally biased region" description="Polar residues" evidence="1">
    <location>
        <begin position="389"/>
        <end position="400"/>
    </location>
</feature>
<organism evidence="2 3">
    <name type="scientific">Ascobolus immersus RN42</name>
    <dbReference type="NCBI Taxonomy" id="1160509"/>
    <lineage>
        <taxon>Eukaryota</taxon>
        <taxon>Fungi</taxon>
        <taxon>Dikarya</taxon>
        <taxon>Ascomycota</taxon>
        <taxon>Pezizomycotina</taxon>
        <taxon>Pezizomycetes</taxon>
        <taxon>Pezizales</taxon>
        <taxon>Ascobolaceae</taxon>
        <taxon>Ascobolus</taxon>
    </lineage>
</organism>
<feature type="compositionally biased region" description="Polar residues" evidence="1">
    <location>
        <begin position="527"/>
        <end position="540"/>
    </location>
</feature>